<keyword evidence="3" id="KW-1185">Reference proteome</keyword>
<sequence>MKRWVSFVFLSFSSARVGVPLLLPEKARRSKPHSSKTIARDPDLCLVLAAAAERSSAASFEASAFKPSRPRVLFKVGTELID</sequence>
<dbReference type="Proteomes" id="UP001372338">
    <property type="component" value="Unassembled WGS sequence"/>
</dbReference>
<feature type="signal peptide" evidence="1">
    <location>
        <begin position="1"/>
        <end position="15"/>
    </location>
</feature>
<feature type="chain" id="PRO_5043006447" description="Secreted protein" evidence="1">
    <location>
        <begin position="16"/>
        <end position="82"/>
    </location>
</feature>
<reference evidence="2 3" key="1">
    <citation type="submission" date="2024-01" db="EMBL/GenBank/DDBJ databases">
        <title>The genomes of 5 underutilized Papilionoideae crops provide insights into root nodulation and disease resistanc.</title>
        <authorList>
            <person name="Yuan L."/>
        </authorList>
    </citation>
    <scope>NUCLEOTIDE SEQUENCE [LARGE SCALE GENOMIC DNA]</scope>
    <source>
        <strain evidence="2">ZHUSHIDOU_FW_LH</strain>
        <tissue evidence="2">Leaf</tissue>
    </source>
</reference>
<name>A0AAN9ED30_CROPI</name>
<organism evidence="2 3">
    <name type="scientific">Crotalaria pallida</name>
    <name type="common">Smooth rattlebox</name>
    <name type="synonym">Crotalaria striata</name>
    <dbReference type="NCBI Taxonomy" id="3830"/>
    <lineage>
        <taxon>Eukaryota</taxon>
        <taxon>Viridiplantae</taxon>
        <taxon>Streptophyta</taxon>
        <taxon>Embryophyta</taxon>
        <taxon>Tracheophyta</taxon>
        <taxon>Spermatophyta</taxon>
        <taxon>Magnoliopsida</taxon>
        <taxon>eudicotyledons</taxon>
        <taxon>Gunneridae</taxon>
        <taxon>Pentapetalae</taxon>
        <taxon>rosids</taxon>
        <taxon>fabids</taxon>
        <taxon>Fabales</taxon>
        <taxon>Fabaceae</taxon>
        <taxon>Papilionoideae</taxon>
        <taxon>50 kb inversion clade</taxon>
        <taxon>genistoids sensu lato</taxon>
        <taxon>core genistoids</taxon>
        <taxon>Crotalarieae</taxon>
        <taxon>Crotalaria</taxon>
    </lineage>
</organism>
<evidence type="ECO:0000313" key="3">
    <source>
        <dbReference type="Proteomes" id="UP001372338"/>
    </source>
</evidence>
<dbReference type="EMBL" id="JAYWIO010000007">
    <property type="protein sequence ID" value="KAK7250453.1"/>
    <property type="molecule type" value="Genomic_DNA"/>
</dbReference>
<comment type="caution">
    <text evidence="2">The sequence shown here is derived from an EMBL/GenBank/DDBJ whole genome shotgun (WGS) entry which is preliminary data.</text>
</comment>
<protein>
    <recommendedName>
        <fullName evidence="4">Secreted protein</fullName>
    </recommendedName>
</protein>
<dbReference type="AlphaFoldDB" id="A0AAN9ED30"/>
<proteinExistence type="predicted"/>
<evidence type="ECO:0000313" key="2">
    <source>
        <dbReference type="EMBL" id="KAK7250453.1"/>
    </source>
</evidence>
<keyword evidence="1" id="KW-0732">Signal</keyword>
<evidence type="ECO:0000256" key="1">
    <source>
        <dbReference type="SAM" id="SignalP"/>
    </source>
</evidence>
<accession>A0AAN9ED30</accession>
<evidence type="ECO:0008006" key="4">
    <source>
        <dbReference type="Google" id="ProtNLM"/>
    </source>
</evidence>
<gene>
    <name evidence="2" type="ORF">RIF29_32902</name>
</gene>